<dbReference type="RefSeq" id="WP_131050626.1">
    <property type="nucleotide sequence ID" value="NZ_CP112887.1"/>
</dbReference>
<dbReference type="EMBL" id="CP112887">
    <property type="protein sequence ID" value="WBW60852.1"/>
    <property type="molecule type" value="Genomic_DNA"/>
</dbReference>
<feature type="transmembrane region" description="Helical" evidence="1">
    <location>
        <begin position="111"/>
        <end position="128"/>
    </location>
</feature>
<evidence type="ECO:0000313" key="2">
    <source>
        <dbReference type="EMBL" id="WBW60852.1"/>
    </source>
</evidence>
<keyword evidence="1" id="KW-1133">Transmembrane helix</keyword>
<evidence type="ECO:0000313" key="3">
    <source>
        <dbReference type="Proteomes" id="UP001210130"/>
    </source>
</evidence>
<feature type="transmembrane region" description="Helical" evidence="1">
    <location>
        <begin position="140"/>
        <end position="163"/>
    </location>
</feature>
<dbReference type="AlphaFoldDB" id="A0AAJ5QRL0"/>
<evidence type="ECO:0000256" key="1">
    <source>
        <dbReference type="SAM" id="Phobius"/>
    </source>
</evidence>
<gene>
    <name evidence="2" type="ORF">OR613_23215</name>
</gene>
<dbReference type="Proteomes" id="UP001210130">
    <property type="component" value="Chromosome"/>
</dbReference>
<protein>
    <submittedName>
        <fullName evidence="2">Uncharacterized protein</fullName>
    </submittedName>
</protein>
<sequence length="178" mass="20193">MAKHALSLLLKIMLFYVVMLIVAKAIPSDGFVSSIIGLFDFQSASRVTRFILGEPDLDVWESLHFYCDILINTLIGIPVMSAMITTYNGVTRKVNPTGLFGDWILSTLRRLAKVFAFMFLFWALFRFLPYSSFFPDGETYSAFITASALAFNLLLTMACYWLIMNEITSKIYSLFNAI</sequence>
<accession>A0AAJ5QRL0</accession>
<proteinExistence type="predicted"/>
<keyword evidence="1" id="KW-0472">Membrane</keyword>
<feature type="transmembrane region" description="Helical" evidence="1">
    <location>
        <begin position="12"/>
        <end position="39"/>
    </location>
</feature>
<organism evidence="2 3">
    <name type="scientific">Klebsiella electrica</name>
    <dbReference type="NCBI Taxonomy" id="1259973"/>
    <lineage>
        <taxon>Bacteria</taxon>
        <taxon>Pseudomonadati</taxon>
        <taxon>Pseudomonadota</taxon>
        <taxon>Gammaproteobacteria</taxon>
        <taxon>Enterobacterales</taxon>
        <taxon>Enterobacteriaceae</taxon>
        <taxon>Klebsiella/Raoultella group</taxon>
        <taxon>Klebsiella</taxon>
    </lineage>
</organism>
<keyword evidence="3" id="KW-1185">Reference proteome</keyword>
<name>A0AAJ5QRL0_9ENTR</name>
<reference evidence="2 3" key="1">
    <citation type="journal article" date="2023" name="Microbiol. Resour. Announc.">
        <title>Complete Genome Sequence of the First Colistin-Resistant Raoultella electrica Strain.</title>
        <authorList>
            <person name="Aldeia C."/>
            <person name="Campos-Madueno E.I."/>
            <person name="Sendi P."/>
            <person name="Endimiani A."/>
        </authorList>
    </citation>
    <scope>NUCLEOTIDE SEQUENCE [LARGE SCALE GENOMIC DNA]</scope>
    <source>
        <strain evidence="2 3">S2-IND-01-C</strain>
    </source>
</reference>
<keyword evidence="1" id="KW-0812">Transmembrane</keyword>
<feature type="transmembrane region" description="Helical" evidence="1">
    <location>
        <begin position="69"/>
        <end position="90"/>
    </location>
</feature>